<sequence length="152" mass="16834">WTEGEDRTLTGVLSEEKCAGNQSDNGWKTAVWTKVTVHLAEEHPNANPTKAADKCQDHFSVLKVKYKMLKVLKDKSGFGWDEEHKMVTAMDLVWEIYIKVHSGAKWFKTHAFPLFYAMAELVDGTVATGAAAFHAGTPENVVTPSGHTQSKS</sequence>
<protein>
    <submittedName>
        <fullName evidence="2">Myb/SANT-like DNA-binding domain-containing protein</fullName>
    </submittedName>
</protein>
<organism evidence="2 3">
    <name type="scientific">Armillaria borealis</name>
    <dbReference type="NCBI Taxonomy" id="47425"/>
    <lineage>
        <taxon>Eukaryota</taxon>
        <taxon>Fungi</taxon>
        <taxon>Dikarya</taxon>
        <taxon>Basidiomycota</taxon>
        <taxon>Agaricomycotina</taxon>
        <taxon>Agaricomycetes</taxon>
        <taxon>Agaricomycetidae</taxon>
        <taxon>Agaricales</taxon>
        <taxon>Marasmiineae</taxon>
        <taxon>Physalacriaceae</taxon>
        <taxon>Armillaria</taxon>
    </lineage>
</organism>
<dbReference type="AlphaFoldDB" id="A0AA39ITI1"/>
<keyword evidence="2" id="KW-0238">DNA-binding</keyword>
<gene>
    <name evidence="2" type="ORF">EV421DRAFT_1677323</name>
</gene>
<proteinExistence type="predicted"/>
<feature type="domain" description="Myb/SANT-like" evidence="1">
    <location>
        <begin position="1"/>
        <end position="97"/>
    </location>
</feature>
<keyword evidence="3" id="KW-1185">Reference proteome</keyword>
<dbReference type="GO" id="GO:0003677">
    <property type="term" value="F:DNA binding"/>
    <property type="evidence" value="ECO:0007669"/>
    <property type="project" value="UniProtKB-KW"/>
</dbReference>
<dbReference type="EMBL" id="JAUEPT010000163">
    <property type="protein sequence ID" value="KAK0430222.1"/>
    <property type="molecule type" value="Genomic_DNA"/>
</dbReference>
<evidence type="ECO:0000313" key="2">
    <source>
        <dbReference type="EMBL" id="KAK0430222.1"/>
    </source>
</evidence>
<evidence type="ECO:0000313" key="3">
    <source>
        <dbReference type="Proteomes" id="UP001175226"/>
    </source>
</evidence>
<comment type="caution">
    <text evidence="2">The sequence shown here is derived from an EMBL/GenBank/DDBJ whole genome shotgun (WGS) entry which is preliminary data.</text>
</comment>
<evidence type="ECO:0000259" key="1">
    <source>
        <dbReference type="Pfam" id="PF12776"/>
    </source>
</evidence>
<dbReference type="Pfam" id="PF12776">
    <property type="entry name" value="Myb_DNA-bind_3"/>
    <property type="match status" value="1"/>
</dbReference>
<dbReference type="Proteomes" id="UP001175226">
    <property type="component" value="Unassembled WGS sequence"/>
</dbReference>
<feature type="non-terminal residue" evidence="2">
    <location>
        <position position="152"/>
    </location>
</feature>
<name>A0AA39ITI1_9AGAR</name>
<dbReference type="PANTHER" id="PTHR46934">
    <property type="entry name" value="MYB_DNA-BIND_3 DOMAIN-CONTAINING PROTEIN-RELATED"/>
    <property type="match status" value="1"/>
</dbReference>
<reference evidence="2" key="1">
    <citation type="submission" date="2023-06" db="EMBL/GenBank/DDBJ databases">
        <authorList>
            <consortium name="Lawrence Berkeley National Laboratory"/>
            <person name="Ahrendt S."/>
            <person name="Sahu N."/>
            <person name="Indic B."/>
            <person name="Wong-Bajracharya J."/>
            <person name="Merenyi Z."/>
            <person name="Ke H.-M."/>
            <person name="Monk M."/>
            <person name="Kocsube S."/>
            <person name="Drula E."/>
            <person name="Lipzen A."/>
            <person name="Balint B."/>
            <person name="Henrissat B."/>
            <person name="Andreopoulos B."/>
            <person name="Martin F.M."/>
            <person name="Harder C.B."/>
            <person name="Rigling D."/>
            <person name="Ford K.L."/>
            <person name="Foster G.D."/>
            <person name="Pangilinan J."/>
            <person name="Papanicolaou A."/>
            <person name="Barry K."/>
            <person name="LaButti K."/>
            <person name="Viragh M."/>
            <person name="Koriabine M."/>
            <person name="Yan M."/>
            <person name="Riley R."/>
            <person name="Champramary S."/>
            <person name="Plett K.L."/>
            <person name="Tsai I.J."/>
            <person name="Slot J."/>
            <person name="Sipos G."/>
            <person name="Plett J."/>
            <person name="Nagy L.G."/>
            <person name="Grigoriev I.V."/>
        </authorList>
    </citation>
    <scope>NUCLEOTIDE SEQUENCE</scope>
    <source>
        <strain evidence="2">FPL87.14</strain>
    </source>
</reference>
<feature type="non-terminal residue" evidence="2">
    <location>
        <position position="1"/>
    </location>
</feature>
<accession>A0AA39ITI1</accession>
<dbReference type="InterPro" id="IPR024752">
    <property type="entry name" value="Myb/SANT-like_dom"/>
</dbReference>